<feature type="region of interest" description="Disordered" evidence="2">
    <location>
        <begin position="283"/>
        <end position="305"/>
    </location>
</feature>
<keyword evidence="4" id="KW-1185">Reference proteome</keyword>
<feature type="compositionally biased region" description="Basic and acidic residues" evidence="2">
    <location>
        <begin position="92"/>
        <end position="158"/>
    </location>
</feature>
<evidence type="ECO:0000256" key="1">
    <source>
        <dbReference type="SAM" id="Coils"/>
    </source>
</evidence>
<dbReference type="Proteomes" id="UP001501126">
    <property type="component" value="Unassembled WGS sequence"/>
</dbReference>
<feature type="region of interest" description="Disordered" evidence="2">
    <location>
        <begin position="215"/>
        <end position="246"/>
    </location>
</feature>
<proteinExistence type="predicted"/>
<reference evidence="4" key="1">
    <citation type="journal article" date="2019" name="Int. J. Syst. Evol. Microbiol.">
        <title>The Global Catalogue of Microorganisms (GCM) 10K type strain sequencing project: providing services to taxonomists for standard genome sequencing and annotation.</title>
        <authorList>
            <consortium name="The Broad Institute Genomics Platform"/>
            <consortium name="The Broad Institute Genome Sequencing Center for Infectious Disease"/>
            <person name="Wu L."/>
            <person name="Ma J."/>
        </authorList>
    </citation>
    <scope>NUCLEOTIDE SEQUENCE [LARGE SCALE GENOMIC DNA]</scope>
    <source>
        <strain evidence="4">JCM 16083</strain>
    </source>
</reference>
<evidence type="ECO:0000256" key="2">
    <source>
        <dbReference type="SAM" id="MobiDB-lite"/>
    </source>
</evidence>
<dbReference type="RefSeq" id="WP_343787430.1">
    <property type="nucleotide sequence ID" value="NZ_BAAAFH010000011.1"/>
</dbReference>
<accession>A0ABP3Y4P6</accession>
<feature type="region of interest" description="Disordered" evidence="2">
    <location>
        <begin position="1"/>
        <end position="20"/>
    </location>
</feature>
<protein>
    <submittedName>
        <fullName evidence="3">Uncharacterized protein</fullName>
    </submittedName>
</protein>
<keyword evidence="1" id="KW-0175">Coiled coil</keyword>
<dbReference type="EMBL" id="BAAAFH010000011">
    <property type="protein sequence ID" value="GAA0875685.1"/>
    <property type="molecule type" value="Genomic_DNA"/>
</dbReference>
<feature type="region of interest" description="Disordered" evidence="2">
    <location>
        <begin position="55"/>
        <end position="166"/>
    </location>
</feature>
<gene>
    <name evidence="3" type="ORF">GCM10009118_20940</name>
</gene>
<evidence type="ECO:0000313" key="3">
    <source>
        <dbReference type="EMBL" id="GAA0875685.1"/>
    </source>
</evidence>
<sequence>MAKSWKKIIQKDPSPPLEEDLSCELVQPTLDEIAAQHKELEQLLQERKSLEEEMNTLIDSGISSEDTDPRFSGTIESFANKRKAEQKRRSTKEKLEKQLLTKNKEQEKWERKKQQLKEKVYQQKRQLKDKIEFRQKISPQKEKDLPFNRPDHSERSPERQWFGVDYEKRKKQNKVVQKRKVLARKEKTKISFNRPSEKKSPDLFEIRDAKKLSQKFSFPTQKRSVRQAEQPLNRPKKKNNKIPYLRVRSTSIKDKWEEKHDKRREELQQRVVTPRVIQTFDPPLRSFYSDKKPISPKQTTKPSDCKRKFKKREDFFYDQQRKEQLKEQSLLAKRAERAQEEKEFLKKEKLKLKVKEKYS</sequence>
<name>A0ABP3Y4P6_9FLAO</name>
<evidence type="ECO:0000313" key="4">
    <source>
        <dbReference type="Proteomes" id="UP001501126"/>
    </source>
</evidence>
<feature type="compositionally biased region" description="Basic residues" evidence="2">
    <location>
        <begin position="80"/>
        <end position="91"/>
    </location>
</feature>
<comment type="caution">
    <text evidence="3">The sequence shown here is derived from an EMBL/GenBank/DDBJ whole genome shotgun (WGS) entry which is preliminary data.</text>
</comment>
<feature type="coiled-coil region" evidence="1">
    <location>
        <begin position="321"/>
        <end position="355"/>
    </location>
</feature>
<organism evidence="3 4">
    <name type="scientific">Wandonia haliotis</name>
    <dbReference type="NCBI Taxonomy" id="574963"/>
    <lineage>
        <taxon>Bacteria</taxon>
        <taxon>Pseudomonadati</taxon>
        <taxon>Bacteroidota</taxon>
        <taxon>Flavobacteriia</taxon>
        <taxon>Flavobacteriales</taxon>
        <taxon>Crocinitomicaceae</taxon>
        <taxon>Wandonia</taxon>
    </lineage>
</organism>